<dbReference type="InterPro" id="IPR023346">
    <property type="entry name" value="Lysozyme-like_dom_sf"/>
</dbReference>
<keyword evidence="4" id="KW-1185">Reference proteome</keyword>
<feature type="signal peptide" evidence="1">
    <location>
        <begin position="1"/>
        <end position="27"/>
    </location>
</feature>
<keyword evidence="1" id="KW-0732">Signal</keyword>
<organism evidence="3 4">
    <name type="scientific">Marinobacter nitratireducens</name>
    <dbReference type="NCBI Taxonomy" id="1137280"/>
    <lineage>
        <taxon>Bacteria</taxon>
        <taxon>Pseudomonadati</taxon>
        <taxon>Pseudomonadota</taxon>
        <taxon>Gammaproteobacteria</taxon>
        <taxon>Pseudomonadales</taxon>
        <taxon>Marinobacteraceae</taxon>
        <taxon>Marinobacter</taxon>
    </lineage>
</organism>
<evidence type="ECO:0000313" key="4">
    <source>
        <dbReference type="Proteomes" id="UP000035057"/>
    </source>
</evidence>
<evidence type="ECO:0000259" key="2">
    <source>
        <dbReference type="Pfam" id="PF01464"/>
    </source>
</evidence>
<dbReference type="OrthoDB" id="5699584at2"/>
<name>A0A072MY73_9GAMM</name>
<accession>A0A072MY73</accession>
<dbReference type="PATRIC" id="fig|1137280.3.peg.2939"/>
<dbReference type="STRING" id="1137280.D777_03123"/>
<dbReference type="SUPFAM" id="SSF53955">
    <property type="entry name" value="Lysozyme-like"/>
    <property type="match status" value="1"/>
</dbReference>
<gene>
    <name evidence="3" type="ORF">D777_03123</name>
</gene>
<protein>
    <recommendedName>
        <fullName evidence="2">Transglycosylase SLT domain-containing protein</fullName>
    </recommendedName>
</protein>
<reference evidence="3 4" key="1">
    <citation type="submission" date="2012-12" db="EMBL/GenBank/DDBJ databases">
        <title>Genome assembly of Marinobacter sp. AK21.</title>
        <authorList>
            <person name="Khatri I."/>
            <person name="Kumar R."/>
            <person name="Vaidya B."/>
            <person name="Subramanian S."/>
            <person name="Pinnaka A."/>
        </authorList>
    </citation>
    <scope>NUCLEOTIDE SEQUENCE [LARGE SCALE GENOMIC DNA]</scope>
    <source>
        <strain evidence="3 4">AK21</strain>
    </source>
</reference>
<feature type="chain" id="PRO_5001680259" description="Transglycosylase SLT domain-containing protein" evidence="1">
    <location>
        <begin position="28"/>
        <end position="370"/>
    </location>
</feature>
<dbReference type="InterPro" id="IPR008258">
    <property type="entry name" value="Transglycosylase_SLT_dom_1"/>
</dbReference>
<dbReference type="Gene3D" id="1.10.530.10">
    <property type="match status" value="1"/>
</dbReference>
<dbReference type="Pfam" id="PF01464">
    <property type="entry name" value="SLT"/>
    <property type="match status" value="1"/>
</dbReference>
<dbReference type="EMBL" id="ANIE01000009">
    <property type="protein sequence ID" value="KEF29947.1"/>
    <property type="molecule type" value="Genomic_DNA"/>
</dbReference>
<comment type="caution">
    <text evidence="3">The sequence shown here is derived from an EMBL/GenBank/DDBJ whole genome shotgun (WGS) entry which is preliminary data.</text>
</comment>
<feature type="domain" description="Transglycosylase SLT" evidence="2">
    <location>
        <begin position="183"/>
        <end position="296"/>
    </location>
</feature>
<dbReference type="Proteomes" id="UP000035057">
    <property type="component" value="Unassembled WGS sequence"/>
</dbReference>
<sequence>MKCRFKSLRQAARIFILAGIMIGPISANDNEAWTQVVRSSPYWTSQGVYQNILTIRKWVLQSSGYCSDVDRHVLFDLRGRFLAWISDGRSQQDTQTRLNDTRQALKNDGKADTWIAGGSDVTGYPFALACDQPHVNLGEAKARYLGTLPADRIWGAWDDLDFASSGQPGTLHEAVEYVYNKRKAQKRLNLPEELPAYLAGQILIESGGQARAHSGANARGILQLSPSALSDCQIKPRNYWHRLAQIDCALKLMNQNARNLRPVFETRFGHLPKAKRDRLFTLLLIQAYHGGAGRVEALLTDDLLSKPAQYFADHQARFTAGDIAFGMVFHNLGRDRLGLASLYYVADVELATRALCRGKRLKSSEFCAWI</sequence>
<dbReference type="RefSeq" id="WP_036133713.1">
    <property type="nucleotide sequence ID" value="NZ_ANIE01000009.1"/>
</dbReference>
<dbReference type="AlphaFoldDB" id="A0A072MY73"/>
<proteinExistence type="predicted"/>
<evidence type="ECO:0000256" key="1">
    <source>
        <dbReference type="SAM" id="SignalP"/>
    </source>
</evidence>
<evidence type="ECO:0000313" key="3">
    <source>
        <dbReference type="EMBL" id="KEF29947.1"/>
    </source>
</evidence>